<protein>
    <recommendedName>
        <fullName evidence="2">3-keto-alpha-glucoside-1,2-lyase/3-keto-2-hydroxy-glucal hydratase domain-containing protein</fullName>
    </recommendedName>
</protein>
<accession>A0A5C5UY46</accession>
<dbReference type="Proteomes" id="UP000318878">
    <property type="component" value="Unassembled WGS sequence"/>
</dbReference>
<dbReference type="Gene3D" id="2.60.120.560">
    <property type="entry name" value="Exo-inulinase, domain 1"/>
    <property type="match status" value="1"/>
</dbReference>
<evidence type="ECO:0000313" key="4">
    <source>
        <dbReference type="Proteomes" id="UP000318878"/>
    </source>
</evidence>
<keyword evidence="4" id="KW-1185">Reference proteome</keyword>
<feature type="signal peptide" evidence="1">
    <location>
        <begin position="1"/>
        <end position="24"/>
    </location>
</feature>
<sequence precursor="true">MMARLLSLLVFSLLIPLTFGSSLAAEEPAWKSLFDGKNLGDWKPVNFGGEGEVTIEDGAIVMAQGVALTGVTYQKKPPKTNYEIRFEAKRLVGIDFFAGITFPVGDSFCSWINAGWGGAVVGLSSIDGEDAANNETTKYIAFDDDRWYRFRLKVTPEKIHAWIDDKLTIDQNIKGRKITTRGEVTDSQPLGFSAWQSTAAIRKIEIRELPKKAE</sequence>
<evidence type="ECO:0000256" key="1">
    <source>
        <dbReference type="SAM" id="SignalP"/>
    </source>
</evidence>
<feature type="domain" description="3-keto-alpha-glucoside-1,2-lyase/3-keto-2-hydroxy-glucal hydratase" evidence="2">
    <location>
        <begin position="30"/>
        <end position="207"/>
    </location>
</feature>
<evidence type="ECO:0000313" key="3">
    <source>
        <dbReference type="EMBL" id="TWT30769.1"/>
    </source>
</evidence>
<reference evidence="3 4" key="1">
    <citation type="submission" date="2019-02" db="EMBL/GenBank/DDBJ databases">
        <title>Deep-cultivation of Planctomycetes and their phenomic and genomic characterization uncovers novel biology.</title>
        <authorList>
            <person name="Wiegand S."/>
            <person name="Jogler M."/>
            <person name="Boedeker C."/>
            <person name="Pinto D."/>
            <person name="Vollmers J."/>
            <person name="Rivas-Marin E."/>
            <person name="Kohn T."/>
            <person name="Peeters S.H."/>
            <person name="Heuer A."/>
            <person name="Rast P."/>
            <person name="Oberbeckmann S."/>
            <person name="Bunk B."/>
            <person name="Jeske O."/>
            <person name="Meyerdierks A."/>
            <person name="Storesund J.E."/>
            <person name="Kallscheuer N."/>
            <person name="Luecker S."/>
            <person name="Lage O.M."/>
            <person name="Pohl T."/>
            <person name="Merkel B.J."/>
            <person name="Hornburger P."/>
            <person name="Mueller R.-W."/>
            <person name="Bruemmer F."/>
            <person name="Labrenz M."/>
            <person name="Spormann A.M."/>
            <person name="Op Den Camp H."/>
            <person name="Overmann J."/>
            <person name="Amann R."/>
            <person name="Jetten M.S.M."/>
            <person name="Mascher T."/>
            <person name="Medema M.H."/>
            <person name="Devos D.P."/>
            <person name="Kaster A.-K."/>
            <person name="Ovreas L."/>
            <person name="Rohde M."/>
            <person name="Galperin M.Y."/>
            <person name="Jogler C."/>
        </authorList>
    </citation>
    <scope>NUCLEOTIDE SEQUENCE [LARGE SCALE GENOMIC DNA]</scope>
    <source>
        <strain evidence="3 4">Enr8</strain>
    </source>
</reference>
<dbReference type="GO" id="GO:0016787">
    <property type="term" value="F:hydrolase activity"/>
    <property type="evidence" value="ECO:0007669"/>
    <property type="project" value="InterPro"/>
</dbReference>
<comment type="caution">
    <text evidence="3">The sequence shown here is derived from an EMBL/GenBank/DDBJ whole genome shotgun (WGS) entry which is preliminary data.</text>
</comment>
<gene>
    <name evidence="3" type="ORF">Enr8_42940</name>
</gene>
<name>A0A5C5UY46_9BACT</name>
<evidence type="ECO:0000259" key="2">
    <source>
        <dbReference type="Pfam" id="PF06439"/>
    </source>
</evidence>
<proteinExistence type="predicted"/>
<dbReference type="OrthoDB" id="282033at2"/>
<feature type="chain" id="PRO_5022737578" description="3-keto-alpha-glucoside-1,2-lyase/3-keto-2-hydroxy-glucal hydratase domain-containing protein" evidence="1">
    <location>
        <begin position="25"/>
        <end position="214"/>
    </location>
</feature>
<organism evidence="3 4">
    <name type="scientific">Blastopirellula retiformator</name>
    <dbReference type="NCBI Taxonomy" id="2527970"/>
    <lineage>
        <taxon>Bacteria</taxon>
        <taxon>Pseudomonadati</taxon>
        <taxon>Planctomycetota</taxon>
        <taxon>Planctomycetia</taxon>
        <taxon>Pirellulales</taxon>
        <taxon>Pirellulaceae</taxon>
        <taxon>Blastopirellula</taxon>
    </lineage>
</organism>
<keyword evidence="1" id="KW-0732">Signal</keyword>
<dbReference type="InterPro" id="IPR010496">
    <property type="entry name" value="AL/BT2_dom"/>
</dbReference>
<dbReference type="AlphaFoldDB" id="A0A5C5UY46"/>
<dbReference type="EMBL" id="SJPF01000005">
    <property type="protein sequence ID" value="TWT30769.1"/>
    <property type="molecule type" value="Genomic_DNA"/>
</dbReference>
<dbReference type="Pfam" id="PF06439">
    <property type="entry name" value="3keto-disac_hyd"/>
    <property type="match status" value="1"/>
</dbReference>